<dbReference type="GeneID" id="92052411"/>
<name>A0ABR1UVH6_9PEZI</name>
<organism evidence="1 2">
    <name type="scientific">Apiospora hydei</name>
    <dbReference type="NCBI Taxonomy" id="1337664"/>
    <lineage>
        <taxon>Eukaryota</taxon>
        <taxon>Fungi</taxon>
        <taxon>Dikarya</taxon>
        <taxon>Ascomycota</taxon>
        <taxon>Pezizomycotina</taxon>
        <taxon>Sordariomycetes</taxon>
        <taxon>Xylariomycetidae</taxon>
        <taxon>Amphisphaeriales</taxon>
        <taxon>Apiosporaceae</taxon>
        <taxon>Apiospora</taxon>
    </lineage>
</organism>
<dbReference type="Proteomes" id="UP001433268">
    <property type="component" value="Unassembled WGS sequence"/>
</dbReference>
<comment type="caution">
    <text evidence="1">The sequence shown here is derived from an EMBL/GenBank/DDBJ whole genome shotgun (WGS) entry which is preliminary data.</text>
</comment>
<accession>A0ABR1UVH6</accession>
<gene>
    <name evidence="1" type="ORF">PG997_015037</name>
</gene>
<evidence type="ECO:0000313" key="1">
    <source>
        <dbReference type="EMBL" id="KAK8062940.1"/>
    </source>
</evidence>
<protein>
    <submittedName>
        <fullName evidence="1">Uncharacterized protein</fullName>
    </submittedName>
</protein>
<proteinExistence type="predicted"/>
<reference evidence="1 2" key="1">
    <citation type="submission" date="2023-01" db="EMBL/GenBank/DDBJ databases">
        <title>Analysis of 21 Apiospora genomes using comparative genomics revels a genus with tremendous synthesis potential of carbohydrate active enzymes and secondary metabolites.</title>
        <authorList>
            <person name="Sorensen T."/>
        </authorList>
    </citation>
    <scope>NUCLEOTIDE SEQUENCE [LARGE SCALE GENOMIC DNA]</scope>
    <source>
        <strain evidence="1 2">CBS 114990</strain>
    </source>
</reference>
<sequence length="236" mass="26028">MSQTRSRRREQWVSLCWDALRVELEQRQQAVFRVAHCLLRVQLRVAEQDVVVANLFGRSTTFVEDAPFVIIPAADILARLAARRIGSIIGTQQVLDGDAEGWTPRSRRALNKRTTLRQVDGDLCGPAKDRRRLCGGRQICTYCHAVREGKIANNTLPGRGLEHNPAVGLDGRGGGADAPFLVTRDAEVHCRDEMGGGISSAMTPATEAVLTWPKGPLLVVSSTTLYRKNITATWCR</sequence>
<keyword evidence="2" id="KW-1185">Reference proteome</keyword>
<evidence type="ECO:0000313" key="2">
    <source>
        <dbReference type="Proteomes" id="UP001433268"/>
    </source>
</evidence>
<dbReference type="EMBL" id="JAQQWN010000010">
    <property type="protein sequence ID" value="KAK8062940.1"/>
    <property type="molecule type" value="Genomic_DNA"/>
</dbReference>
<dbReference type="RefSeq" id="XP_066661539.1">
    <property type="nucleotide sequence ID" value="XM_066819351.1"/>
</dbReference>